<evidence type="ECO:0000256" key="1">
    <source>
        <dbReference type="SAM" id="MobiDB-lite"/>
    </source>
</evidence>
<dbReference type="RefSeq" id="WP_227564143.1">
    <property type="nucleotide sequence ID" value="NZ_CP101989.1"/>
</dbReference>
<evidence type="ECO:0000313" key="2">
    <source>
        <dbReference type="EMBL" id="UUI66026.1"/>
    </source>
</evidence>
<organism evidence="2 3">
    <name type="scientific">Cellulomonas wangsupingiae</name>
    <dbReference type="NCBI Taxonomy" id="2968085"/>
    <lineage>
        <taxon>Bacteria</taxon>
        <taxon>Bacillati</taxon>
        <taxon>Actinomycetota</taxon>
        <taxon>Actinomycetes</taxon>
        <taxon>Micrococcales</taxon>
        <taxon>Cellulomonadaceae</taxon>
        <taxon>Cellulomonas</taxon>
    </lineage>
</organism>
<dbReference type="Proteomes" id="UP001317322">
    <property type="component" value="Chromosome"/>
</dbReference>
<keyword evidence="3" id="KW-1185">Reference proteome</keyword>
<protein>
    <submittedName>
        <fullName evidence="2">SurA N-terminal domain-containing protein</fullName>
    </submittedName>
</protein>
<feature type="region of interest" description="Disordered" evidence="1">
    <location>
        <begin position="162"/>
        <end position="184"/>
    </location>
</feature>
<reference evidence="2 3" key="1">
    <citation type="submission" date="2022-07" db="EMBL/GenBank/DDBJ databases">
        <title>Novel species in genus cellulomonas.</title>
        <authorList>
            <person name="Ye L."/>
        </authorList>
    </citation>
    <scope>NUCLEOTIDE SEQUENCE [LARGE SCALE GENOMIC DNA]</scope>
    <source>
        <strain evidence="3">zg-Y908</strain>
    </source>
</reference>
<proteinExistence type="predicted"/>
<accession>A0ABY5K9G0</accession>
<name>A0ABY5K9G0_9CELL</name>
<sequence>MTTTVVVGGLLAGCAGQPGAAAVVDGRAISTAELATTYEQLGPFFAGAGAQDVLAVLITEPFATEVAADLGVGVNDQQALDLLRSVADQALGEGEGARIEFGPGAVAVGRYSLVVSALQEAPDPQAAAAEYQERVAAADIEVNPRFGEFTDDLVVAPPTTPSWIVSEDAEPTLPDGAPEPAPTP</sequence>
<gene>
    <name evidence="2" type="ORF">NP075_04660</name>
</gene>
<evidence type="ECO:0000313" key="3">
    <source>
        <dbReference type="Proteomes" id="UP001317322"/>
    </source>
</evidence>
<dbReference type="EMBL" id="CP101989">
    <property type="protein sequence ID" value="UUI66026.1"/>
    <property type="molecule type" value="Genomic_DNA"/>
</dbReference>